<evidence type="ECO:0000259" key="3">
    <source>
        <dbReference type="PROSITE" id="PS01124"/>
    </source>
</evidence>
<dbReference type="EMBL" id="FNBN01000009">
    <property type="protein sequence ID" value="SDH20543.1"/>
    <property type="molecule type" value="Genomic_DNA"/>
</dbReference>
<dbReference type="PANTHER" id="PTHR43130">
    <property type="entry name" value="ARAC-FAMILY TRANSCRIPTIONAL REGULATOR"/>
    <property type="match status" value="1"/>
</dbReference>
<evidence type="ECO:0000256" key="2">
    <source>
        <dbReference type="ARBA" id="ARBA00023163"/>
    </source>
</evidence>
<reference evidence="4 5" key="1">
    <citation type="submission" date="2016-10" db="EMBL/GenBank/DDBJ databases">
        <authorList>
            <person name="de Groot N.N."/>
        </authorList>
    </citation>
    <scope>NUCLEOTIDE SEQUENCE [LARGE SCALE GENOMIC DNA]</scope>
    <source>
        <strain evidence="4 5">DSM 527</strain>
    </source>
</reference>
<keyword evidence="2" id="KW-0804">Transcription</keyword>
<dbReference type="STRING" id="104663.SAMN04488121_109265"/>
<dbReference type="InterPro" id="IPR009057">
    <property type="entry name" value="Homeodomain-like_sf"/>
</dbReference>
<proteinExistence type="predicted"/>
<dbReference type="Proteomes" id="UP000199045">
    <property type="component" value="Unassembled WGS sequence"/>
</dbReference>
<keyword evidence="4" id="KW-0238">DNA-binding</keyword>
<gene>
    <name evidence="4" type="ORF">SAMN04488121_109265</name>
</gene>
<dbReference type="GO" id="GO:0003700">
    <property type="term" value="F:DNA-binding transcription factor activity"/>
    <property type="evidence" value="ECO:0007669"/>
    <property type="project" value="InterPro"/>
</dbReference>
<keyword evidence="1" id="KW-0805">Transcription regulation</keyword>
<dbReference type="RefSeq" id="WP_089837146.1">
    <property type="nucleotide sequence ID" value="NZ_FNBN01000009.1"/>
</dbReference>
<sequence>MMNLALLLTYNHRLISTAAILDVFESVNNMYTVSQQAPVFNIQLVLPDQKEVDMFPHYGRYNTVTIKEAAKPDLVLIPAFIAGDVDMAIAANSTFIPWLRQHHHAGAEIASFCTGAFLLAATGLLDGKPATTHMNACRAFAGHFPDVLLQPDRVLTSAAGIYTSGGATSTFHLLLHLVEKYCGQDMSVKAAKLFAIDMDRETQSYFGMFLPEKKHADPLISEVQQRMESCFQEARNVESFMENIPASRRNFVRRFKQATGITPIEYLQKTRIEAAKKMLEQTSNSILTVMLDCGYNDIKAFRKVFRKEVGLTPTEYRLKFAGSRNANTSLALEM</sequence>
<dbReference type="PANTHER" id="PTHR43130:SF11">
    <property type="entry name" value="TRANSCRIPTIONAL REGULATORY PROTEIN"/>
    <property type="match status" value="1"/>
</dbReference>
<feature type="domain" description="HTH araC/xylS-type" evidence="3">
    <location>
        <begin position="221"/>
        <end position="319"/>
    </location>
</feature>
<dbReference type="Gene3D" id="1.10.10.60">
    <property type="entry name" value="Homeodomain-like"/>
    <property type="match status" value="2"/>
</dbReference>
<dbReference type="SUPFAM" id="SSF52317">
    <property type="entry name" value="Class I glutamine amidotransferase-like"/>
    <property type="match status" value="1"/>
</dbReference>
<dbReference type="Pfam" id="PF01965">
    <property type="entry name" value="DJ-1_PfpI"/>
    <property type="match status" value="1"/>
</dbReference>
<dbReference type="GO" id="GO:0043565">
    <property type="term" value="F:sequence-specific DNA binding"/>
    <property type="evidence" value="ECO:0007669"/>
    <property type="project" value="InterPro"/>
</dbReference>
<accession>A0A1G8AI71</accession>
<dbReference type="Gene3D" id="3.40.50.880">
    <property type="match status" value="1"/>
</dbReference>
<dbReference type="SMART" id="SM00342">
    <property type="entry name" value="HTH_ARAC"/>
    <property type="match status" value="1"/>
</dbReference>
<dbReference type="CDD" id="cd03138">
    <property type="entry name" value="GATase1_AraC_2"/>
    <property type="match status" value="1"/>
</dbReference>
<dbReference type="InterPro" id="IPR029062">
    <property type="entry name" value="Class_I_gatase-like"/>
</dbReference>
<evidence type="ECO:0000256" key="1">
    <source>
        <dbReference type="ARBA" id="ARBA00023015"/>
    </source>
</evidence>
<organism evidence="4 5">
    <name type="scientific">Chitinophaga filiformis</name>
    <name type="common">Myxococcus filiformis</name>
    <name type="synonym">Flexibacter filiformis</name>
    <dbReference type="NCBI Taxonomy" id="104663"/>
    <lineage>
        <taxon>Bacteria</taxon>
        <taxon>Pseudomonadati</taxon>
        <taxon>Bacteroidota</taxon>
        <taxon>Chitinophagia</taxon>
        <taxon>Chitinophagales</taxon>
        <taxon>Chitinophagaceae</taxon>
        <taxon>Chitinophaga</taxon>
    </lineage>
</organism>
<dbReference type="PROSITE" id="PS01124">
    <property type="entry name" value="HTH_ARAC_FAMILY_2"/>
    <property type="match status" value="1"/>
</dbReference>
<dbReference type="InterPro" id="IPR018060">
    <property type="entry name" value="HTH_AraC"/>
</dbReference>
<name>A0A1G8AI71_CHIFI</name>
<evidence type="ECO:0000313" key="4">
    <source>
        <dbReference type="EMBL" id="SDH20543.1"/>
    </source>
</evidence>
<dbReference type="InterPro" id="IPR052158">
    <property type="entry name" value="INH-QAR"/>
</dbReference>
<dbReference type="Pfam" id="PF12833">
    <property type="entry name" value="HTH_18"/>
    <property type="match status" value="1"/>
</dbReference>
<protein>
    <submittedName>
        <fullName evidence="4">Transcriptional regulator GlxA family, contains an amidase domain and an AraC-type DNA-binding HTH domain</fullName>
    </submittedName>
</protein>
<dbReference type="OrthoDB" id="9803764at2"/>
<dbReference type="AlphaFoldDB" id="A0A1G8AI71"/>
<dbReference type="InterPro" id="IPR002818">
    <property type="entry name" value="DJ-1/PfpI"/>
</dbReference>
<evidence type="ECO:0000313" key="5">
    <source>
        <dbReference type="Proteomes" id="UP000199045"/>
    </source>
</evidence>
<dbReference type="SUPFAM" id="SSF46689">
    <property type="entry name" value="Homeodomain-like"/>
    <property type="match status" value="2"/>
</dbReference>